<protein>
    <submittedName>
        <fullName evidence="1">ORF-1 product homolog</fullName>
    </submittedName>
</protein>
<sequence>MTMHCRPQVQRCANYDSTSDAPTQTGFPMWLTPRELSPTNVYGIVARPVLLTHAGGPINSVLTGGWKGRMVTATSSICERILLWVADTQRSSPSTGSFDHAWFLAVGTPWFLGRNILPKELLWFLTDRCRKEVSIVLTDMPMTLKTVFRQFHSNHTSEIKPALLMNPRRFTEIGTRRKTIYLCESAMRENFSTHGMLISCVCALAWRAPVLIIHKNTRELVQ</sequence>
<dbReference type="Proteomes" id="UP000133659">
    <property type="component" value="Genome"/>
</dbReference>
<evidence type="ECO:0000313" key="1">
    <source>
        <dbReference type="EMBL" id="BAA82952.1"/>
    </source>
</evidence>
<proteinExistence type="predicted"/>
<dbReference type="EMBL" id="AB024414">
    <property type="protein sequence ID" value="BAA82952.1"/>
    <property type="molecule type" value="Genomic_DNA"/>
</dbReference>
<name>A0A1P7U013_9ALPH</name>
<organism evidence="1 2">
    <name type="scientific">Marek's disease virus serotype 2 MDV2</name>
    <dbReference type="NCBI Taxonomy" id="36353"/>
    <lineage>
        <taxon>Viruses</taxon>
        <taxon>Duplodnaviria</taxon>
        <taxon>Heunggongvirae</taxon>
        <taxon>Peploviricota</taxon>
        <taxon>Herviviricetes</taxon>
        <taxon>Herpesvirales</taxon>
        <taxon>Orthoherpesviridae</taxon>
        <taxon>Alphaherpesvirinae</taxon>
        <taxon>Mardivirus</taxon>
        <taxon>Mardivirus gallidalpha3</taxon>
        <taxon>Gallid alphaherpesvirus 3</taxon>
    </lineage>
</organism>
<accession>A0A1P7U013</accession>
<reference evidence="1 2" key="1">
    <citation type="submission" date="1999-02" db="EMBL/GenBank/DDBJ databases">
        <title>The complete DNA sequence and transcription map of the unique long genome region of Marek's disease virus type 2.</title>
        <authorList>
            <person name="Jang H."/>
            <person name="Cai J."/>
            <person name="Izumiya Y."/>
            <person name="Murakami Y."/>
            <person name="Mochizuki M."/>
            <person name="Song C."/>
            <person name="Lee Y."/>
            <person name="Kai C."/>
            <person name="Takahashi E."/>
            <person name="Mikami T."/>
        </authorList>
    </citation>
    <scope>NUCLEOTIDE SEQUENCE [LARGE SCALE GENOMIC DNA]</scope>
    <source>
        <strain evidence="1">HPRS24</strain>
    </source>
</reference>
<gene>
    <name evidence="1" type="primary">ORF 64</name>
</gene>
<evidence type="ECO:0000313" key="2">
    <source>
        <dbReference type="Proteomes" id="UP000133659"/>
    </source>
</evidence>